<dbReference type="CDD" id="cd02513">
    <property type="entry name" value="CMP-NeuAc_Synthase"/>
    <property type="match status" value="1"/>
</dbReference>
<keyword evidence="2" id="KW-1185">Reference proteome</keyword>
<dbReference type="PANTHER" id="PTHR21485">
    <property type="entry name" value="HAD SUPERFAMILY MEMBERS CMAS AND KDSC"/>
    <property type="match status" value="1"/>
</dbReference>
<dbReference type="Gene3D" id="3.90.550.10">
    <property type="entry name" value="Spore Coat Polysaccharide Biosynthesis Protein SpsA, Chain A"/>
    <property type="match status" value="1"/>
</dbReference>
<dbReference type="Pfam" id="PF02348">
    <property type="entry name" value="CTP_transf_3"/>
    <property type="match status" value="1"/>
</dbReference>
<dbReference type="EMBL" id="AP024485">
    <property type="protein sequence ID" value="BCS89206.1"/>
    <property type="molecule type" value="Genomic_DNA"/>
</dbReference>
<protein>
    <submittedName>
        <fullName evidence="1">Pseudaminic acid cytidylyltransferase</fullName>
    </submittedName>
</protein>
<organism evidence="1 2">
    <name type="scientific">Pseudodesulfovibrio sediminis</name>
    <dbReference type="NCBI Taxonomy" id="2810563"/>
    <lineage>
        <taxon>Bacteria</taxon>
        <taxon>Pseudomonadati</taxon>
        <taxon>Thermodesulfobacteriota</taxon>
        <taxon>Desulfovibrionia</taxon>
        <taxon>Desulfovibrionales</taxon>
        <taxon>Desulfovibrionaceae</taxon>
    </lineage>
</organism>
<evidence type="ECO:0000313" key="2">
    <source>
        <dbReference type="Proteomes" id="UP001053296"/>
    </source>
</evidence>
<accession>A0ABM7P765</accession>
<reference evidence="1" key="1">
    <citation type="journal article" date="2022" name="Arch. Microbiol.">
        <title>Pseudodesulfovibrio sediminis sp. nov., a mesophilic and neutrophilic sulfate-reducing bacterium isolated from sediment of a brackish lake.</title>
        <authorList>
            <person name="Takahashi A."/>
            <person name="Kojima H."/>
            <person name="Watanabe M."/>
            <person name="Fukui M."/>
        </authorList>
    </citation>
    <scope>NUCLEOTIDE SEQUENCE</scope>
    <source>
        <strain evidence="1">SF6</strain>
    </source>
</reference>
<dbReference type="Proteomes" id="UP001053296">
    <property type="component" value="Chromosome"/>
</dbReference>
<dbReference type="SUPFAM" id="SSF53448">
    <property type="entry name" value="Nucleotide-diphospho-sugar transferases"/>
    <property type="match status" value="1"/>
</dbReference>
<dbReference type="InterPro" id="IPR029044">
    <property type="entry name" value="Nucleotide-diphossugar_trans"/>
</dbReference>
<dbReference type="GO" id="GO:0016779">
    <property type="term" value="F:nucleotidyltransferase activity"/>
    <property type="evidence" value="ECO:0007669"/>
    <property type="project" value="UniProtKB-KW"/>
</dbReference>
<keyword evidence="1" id="KW-0548">Nucleotidyltransferase</keyword>
<keyword evidence="1" id="KW-0808">Transferase</keyword>
<sequence>MDNFKALAIIPARGNSKGLPRKNIRLLGGIPLVAHAILTAQEAGCFDRIIVSTEDPEIAEVAVAYGAEIPFLRPQELAGDKESTTSAVNHLLLKLGEDNYYPDFYATLYPTHPFRNPRLVAELVSKGKEGMSPVFTARETVAGYSDYVSRDFNGQLTPIVPQNQIKTPSGRWYRSYGYFFGQKPKVHNSPYFHILQHPIEWVDIDTQHDMELAERIICRGLNNFEKAA</sequence>
<dbReference type="InterPro" id="IPR003329">
    <property type="entry name" value="Cytidylyl_trans"/>
</dbReference>
<evidence type="ECO:0000313" key="1">
    <source>
        <dbReference type="EMBL" id="BCS89206.1"/>
    </source>
</evidence>
<gene>
    <name evidence="1" type="ORF">PSDVSF_24480</name>
</gene>
<dbReference type="PANTHER" id="PTHR21485:SF6">
    <property type="entry name" value="N-ACYLNEURAMINATE CYTIDYLYLTRANSFERASE-RELATED"/>
    <property type="match status" value="1"/>
</dbReference>
<dbReference type="RefSeq" id="WP_229591188.1">
    <property type="nucleotide sequence ID" value="NZ_AP024485.1"/>
</dbReference>
<name>A0ABM7P765_9BACT</name>
<dbReference type="InterPro" id="IPR050793">
    <property type="entry name" value="CMP-NeuNAc_synthase"/>
</dbReference>
<proteinExistence type="predicted"/>